<comment type="catalytic activity">
    <reaction evidence="1">
        <text>(7,8-dihydropterin-6-yl)methyl diphosphate + 4-aminobenzoate = 7,8-dihydropteroate + diphosphate</text>
        <dbReference type="Rhea" id="RHEA:19949"/>
        <dbReference type="ChEBI" id="CHEBI:17836"/>
        <dbReference type="ChEBI" id="CHEBI:17839"/>
        <dbReference type="ChEBI" id="CHEBI:33019"/>
        <dbReference type="ChEBI" id="CHEBI:72950"/>
        <dbReference type="EC" id="2.5.1.15"/>
    </reaction>
</comment>
<dbReference type="InterPro" id="IPR006390">
    <property type="entry name" value="DHP_synth_dom"/>
</dbReference>
<dbReference type="EC" id="2.5.1.15" evidence="5 12"/>
<dbReference type="NCBIfam" id="TIGR01496">
    <property type="entry name" value="DHPS"/>
    <property type="match status" value="1"/>
</dbReference>
<comment type="pathway">
    <text evidence="3 12">Cofactor biosynthesis; tetrahydrofolate biosynthesis; 7,8-dihydrofolate from 2-amino-4-hydroxy-6-hydroxymethyl-7,8-dihydropteridine diphosphate and 4-aminobenzoate: step 1/2.</text>
</comment>
<comment type="similarity">
    <text evidence="4 12">Belongs to the DHPS family.</text>
</comment>
<evidence type="ECO:0000256" key="8">
    <source>
        <dbReference type="ARBA" id="ARBA00022723"/>
    </source>
</evidence>
<dbReference type="GO" id="GO:0004156">
    <property type="term" value="F:dihydropteroate synthase activity"/>
    <property type="evidence" value="ECO:0007669"/>
    <property type="project" value="UniProtKB-EC"/>
</dbReference>
<comment type="function">
    <text evidence="12">Catalyzes the condensation of para-aminobenzoate (pABA) with 6-hydroxymethyl-7,8-dihydropterin diphosphate (DHPt-PP) to form 7,8-dihydropteroate (H2Pte), the immediate precursor of folate derivatives.</text>
</comment>
<evidence type="ECO:0000256" key="3">
    <source>
        <dbReference type="ARBA" id="ARBA00004763"/>
    </source>
</evidence>
<dbReference type="PROSITE" id="PS00793">
    <property type="entry name" value="DHPS_2"/>
    <property type="match status" value="1"/>
</dbReference>
<accession>A0A9W6IX81</accession>
<dbReference type="FunFam" id="3.20.20.20:FF:000006">
    <property type="entry name" value="Dihydropteroate synthase"/>
    <property type="match status" value="1"/>
</dbReference>
<dbReference type="InterPro" id="IPR011005">
    <property type="entry name" value="Dihydropteroate_synth-like_sf"/>
</dbReference>
<comment type="cofactor">
    <cofactor evidence="2 12">
        <name>Mg(2+)</name>
        <dbReference type="ChEBI" id="CHEBI:18420"/>
    </cofactor>
</comment>
<dbReference type="Gene3D" id="3.20.20.20">
    <property type="entry name" value="Dihydropteroate synthase-like"/>
    <property type="match status" value="1"/>
</dbReference>
<dbReference type="InterPro" id="IPR045031">
    <property type="entry name" value="DHP_synth-like"/>
</dbReference>
<dbReference type="RefSeq" id="WP_271167071.1">
    <property type="nucleotide sequence ID" value="NZ_BSFI01000002.1"/>
</dbReference>
<keyword evidence="8 12" id="KW-0479">Metal-binding</keyword>
<dbReference type="GO" id="GO:0046872">
    <property type="term" value="F:metal ion binding"/>
    <property type="evidence" value="ECO:0007669"/>
    <property type="project" value="UniProtKB-KW"/>
</dbReference>
<keyword evidence="15" id="KW-1185">Reference proteome</keyword>
<dbReference type="AlphaFoldDB" id="A0A9W6IX81"/>
<dbReference type="PROSITE" id="PS00792">
    <property type="entry name" value="DHPS_1"/>
    <property type="match status" value="1"/>
</dbReference>
<evidence type="ECO:0000256" key="12">
    <source>
        <dbReference type="RuleBase" id="RU361205"/>
    </source>
</evidence>
<comment type="caution">
    <text evidence="14">The sequence shown here is derived from an EMBL/GenBank/DDBJ whole genome shotgun (WGS) entry which is preliminary data.</text>
</comment>
<sequence>MSDSPASPFAAARLFDRAGGPRVMGILNVTPDSFSDGGRFAAVEAAVAHALVMAEEGADVIDIGGESTRPGYQAVDADEEIRRVVPAIRAVRAAVAAPISIDTMKAEVAAAALEAGARIVNDVWGLQRDPDIARVAAEHGAPVVVMHHRTEVDASLDVVEDMKAFLARSIEIALRAGVPERAIALDPGVGFGKTVEQNLTAIKRVDALAAMGFPVLLGTSRKSLIGHIIQRTPKERIFGTVATSVLGWAAGATMFRVHDVRANRDALLVAQAVLDPAAAAARAG</sequence>
<protein>
    <recommendedName>
        <fullName evidence="6 12">Dihydropteroate synthase</fullName>
        <shortName evidence="12">DHPS</shortName>
        <ecNumber evidence="5 12">2.5.1.15</ecNumber>
    </recommendedName>
    <alternativeName>
        <fullName evidence="11 12">Dihydropteroate pyrophosphorylase</fullName>
    </alternativeName>
</protein>
<dbReference type="Proteomes" id="UP001143372">
    <property type="component" value="Unassembled WGS sequence"/>
</dbReference>
<evidence type="ECO:0000256" key="11">
    <source>
        <dbReference type="ARBA" id="ARBA00030193"/>
    </source>
</evidence>
<dbReference type="GO" id="GO:0046654">
    <property type="term" value="P:tetrahydrofolate biosynthetic process"/>
    <property type="evidence" value="ECO:0007669"/>
    <property type="project" value="TreeGrafter"/>
</dbReference>
<evidence type="ECO:0000256" key="2">
    <source>
        <dbReference type="ARBA" id="ARBA00001946"/>
    </source>
</evidence>
<dbReference type="GO" id="GO:0005829">
    <property type="term" value="C:cytosol"/>
    <property type="evidence" value="ECO:0007669"/>
    <property type="project" value="TreeGrafter"/>
</dbReference>
<name>A0A9W6IX81_9HYPH</name>
<evidence type="ECO:0000256" key="6">
    <source>
        <dbReference type="ARBA" id="ARBA00016919"/>
    </source>
</evidence>
<dbReference type="InterPro" id="IPR000489">
    <property type="entry name" value="Pterin-binding_dom"/>
</dbReference>
<evidence type="ECO:0000313" key="14">
    <source>
        <dbReference type="EMBL" id="GLK66811.1"/>
    </source>
</evidence>
<reference evidence="14" key="1">
    <citation type="journal article" date="2014" name="Int. J. Syst. Evol. Microbiol.">
        <title>Complete genome sequence of Corynebacterium casei LMG S-19264T (=DSM 44701T), isolated from a smear-ripened cheese.</title>
        <authorList>
            <consortium name="US DOE Joint Genome Institute (JGI-PGF)"/>
            <person name="Walter F."/>
            <person name="Albersmeier A."/>
            <person name="Kalinowski J."/>
            <person name="Ruckert C."/>
        </authorList>
    </citation>
    <scope>NUCLEOTIDE SEQUENCE</scope>
    <source>
        <strain evidence="14">VKM B-2347</strain>
    </source>
</reference>
<evidence type="ECO:0000256" key="10">
    <source>
        <dbReference type="ARBA" id="ARBA00022909"/>
    </source>
</evidence>
<evidence type="ECO:0000259" key="13">
    <source>
        <dbReference type="PROSITE" id="PS50972"/>
    </source>
</evidence>
<evidence type="ECO:0000313" key="15">
    <source>
        <dbReference type="Proteomes" id="UP001143372"/>
    </source>
</evidence>
<dbReference type="CDD" id="cd00739">
    <property type="entry name" value="DHPS"/>
    <property type="match status" value="1"/>
</dbReference>
<dbReference type="PROSITE" id="PS50972">
    <property type="entry name" value="PTERIN_BINDING"/>
    <property type="match status" value="1"/>
</dbReference>
<proteinExistence type="inferred from homology"/>
<evidence type="ECO:0000256" key="4">
    <source>
        <dbReference type="ARBA" id="ARBA00009503"/>
    </source>
</evidence>
<reference evidence="14" key="2">
    <citation type="submission" date="2023-01" db="EMBL/GenBank/DDBJ databases">
        <authorList>
            <person name="Sun Q."/>
            <person name="Evtushenko L."/>
        </authorList>
    </citation>
    <scope>NUCLEOTIDE SEQUENCE</scope>
    <source>
        <strain evidence="14">VKM B-2347</strain>
    </source>
</reference>
<evidence type="ECO:0000256" key="9">
    <source>
        <dbReference type="ARBA" id="ARBA00022842"/>
    </source>
</evidence>
<dbReference type="EMBL" id="BSFI01000002">
    <property type="protein sequence ID" value="GLK66811.1"/>
    <property type="molecule type" value="Genomic_DNA"/>
</dbReference>
<keyword evidence="9 12" id="KW-0460">Magnesium</keyword>
<gene>
    <name evidence="14" type="primary">folP</name>
    <name evidence="14" type="ORF">GCM10008179_04490</name>
</gene>
<evidence type="ECO:0000256" key="1">
    <source>
        <dbReference type="ARBA" id="ARBA00000012"/>
    </source>
</evidence>
<keyword evidence="7 12" id="KW-0808">Transferase</keyword>
<dbReference type="Pfam" id="PF00809">
    <property type="entry name" value="Pterin_bind"/>
    <property type="match status" value="1"/>
</dbReference>
<dbReference type="GO" id="GO:0046656">
    <property type="term" value="P:folic acid biosynthetic process"/>
    <property type="evidence" value="ECO:0007669"/>
    <property type="project" value="UniProtKB-KW"/>
</dbReference>
<evidence type="ECO:0000256" key="7">
    <source>
        <dbReference type="ARBA" id="ARBA00022679"/>
    </source>
</evidence>
<organism evidence="14 15">
    <name type="scientific">Hansschlegelia plantiphila</name>
    <dbReference type="NCBI Taxonomy" id="374655"/>
    <lineage>
        <taxon>Bacteria</taxon>
        <taxon>Pseudomonadati</taxon>
        <taxon>Pseudomonadota</taxon>
        <taxon>Alphaproteobacteria</taxon>
        <taxon>Hyphomicrobiales</taxon>
        <taxon>Methylopilaceae</taxon>
        <taxon>Hansschlegelia</taxon>
    </lineage>
</organism>
<dbReference type="SUPFAM" id="SSF51717">
    <property type="entry name" value="Dihydropteroate synthetase-like"/>
    <property type="match status" value="1"/>
</dbReference>
<evidence type="ECO:0000256" key="5">
    <source>
        <dbReference type="ARBA" id="ARBA00012458"/>
    </source>
</evidence>
<dbReference type="PANTHER" id="PTHR20941">
    <property type="entry name" value="FOLATE SYNTHESIS PROTEINS"/>
    <property type="match status" value="1"/>
</dbReference>
<dbReference type="PANTHER" id="PTHR20941:SF1">
    <property type="entry name" value="FOLIC ACID SYNTHESIS PROTEIN FOL1"/>
    <property type="match status" value="1"/>
</dbReference>
<feature type="domain" description="Pterin-binding" evidence="13">
    <location>
        <begin position="21"/>
        <end position="268"/>
    </location>
</feature>
<keyword evidence="10 12" id="KW-0289">Folate biosynthesis</keyword>